<evidence type="ECO:0000256" key="2">
    <source>
        <dbReference type="ARBA" id="ARBA00009533"/>
    </source>
</evidence>
<dbReference type="InterPro" id="IPR015421">
    <property type="entry name" value="PyrdxlP-dep_Trfase_major"/>
</dbReference>
<sequence length="483" mass="54161">MILKYYDECGSPTKTRLHEEFLTPLELTSRLRPISQQYAPGTNDDCIADIKTTFRHSLKTMHPLFFDKLYFGSDPIGQVAELVLAVLNANTHVYHVSPVVSVMEVECIQVIGKHFGLKKENIDGTLNPGGSMSNTMALLLARHEHFPHVKQDGWQNDKPVAFTGAQSHYSLRSAAMICGMGAKQMVSIPSKEESFQINTEALEESIVWHKQNGHKPFFVNAVAGTTVMGAFDDIIVLREICNRHGLWLHVDACWGGFLTFASPEHQGNRLRGIELADSISFNPHKGLGVVQQCSMLITNNKPDALRQCNGLDAEYLFQPQNGGYDNGNKTLGCGRKGDALKLWLAIRKHGLDGFRRIADNEIEKAQHMTRLINDADDFDIVVAPMGTNVCYWYIPAFFQDNPDEYSHERKAMVHKMLFDRMKNYGHCLVQQQPLEEFGLPNFFRLALGGDKTRPSDMNVILNETRRLGRDLAPDDVDAAIASS</sequence>
<keyword evidence="5 7" id="KW-0456">Lyase</keyword>
<comment type="cofactor">
    <cofactor evidence="1 6 7">
        <name>pyridoxal 5'-phosphate</name>
        <dbReference type="ChEBI" id="CHEBI:597326"/>
    </cofactor>
</comment>
<comment type="similarity">
    <text evidence="2 7">Belongs to the group II decarboxylase family.</text>
</comment>
<dbReference type="PANTHER" id="PTHR45677:SF8">
    <property type="entry name" value="CYSTEINE SULFINIC ACID DECARBOXYLASE"/>
    <property type="match status" value="1"/>
</dbReference>
<dbReference type="GO" id="GO:0005737">
    <property type="term" value="C:cytoplasm"/>
    <property type="evidence" value="ECO:0007669"/>
    <property type="project" value="TreeGrafter"/>
</dbReference>
<proteinExistence type="inferred from homology"/>
<evidence type="ECO:0000256" key="5">
    <source>
        <dbReference type="ARBA" id="ARBA00023239"/>
    </source>
</evidence>
<dbReference type="GO" id="GO:0016831">
    <property type="term" value="F:carboxy-lyase activity"/>
    <property type="evidence" value="ECO:0007669"/>
    <property type="project" value="UniProtKB-KW"/>
</dbReference>
<evidence type="ECO:0000256" key="3">
    <source>
        <dbReference type="ARBA" id="ARBA00022793"/>
    </source>
</evidence>
<dbReference type="Pfam" id="PF00282">
    <property type="entry name" value="Pyridoxal_deC"/>
    <property type="match status" value="1"/>
</dbReference>
<evidence type="ECO:0000256" key="1">
    <source>
        <dbReference type="ARBA" id="ARBA00001933"/>
    </source>
</evidence>
<evidence type="ECO:0000256" key="4">
    <source>
        <dbReference type="ARBA" id="ARBA00022898"/>
    </source>
</evidence>
<protein>
    <recommendedName>
        <fullName evidence="10">Glutamate decarboxylase</fullName>
    </recommendedName>
</protein>
<dbReference type="AlphaFoldDB" id="A0AAD2FP03"/>
<keyword evidence="3" id="KW-0210">Decarboxylase</keyword>
<evidence type="ECO:0000256" key="6">
    <source>
        <dbReference type="PIRSR" id="PIRSR602129-50"/>
    </source>
</evidence>
<dbReference type="GO" id="GO:0019752">
    <property type="term" value="P:carboxylic acid metabolic process"/>
    <property type="evidence" value="ECO:0007669"/>
    <property type="project" value="InterPro"/>
</dbReference>
<dbReference type="Gene3D" id="3.90.1150.170">
    <property type="match status" value="1"/>
</dbReference>
<accession>A0AAD2FP03</accession>
<dbReference type="EMBL" id="CAKOGP040001736">
    <property type="protein sequence ID" value="CAJ1947997.1"/>
    <property type="molecule type" value="Genomic_DNA"/>
</dbReference>
<dbReference type="PANTHER" id="PTHR45677">
    <property type="entry name" value="GLUTAMATE DECARBOXYLASE-RELATED"/>
    <property type="match status" value="1"/>
</dbReference>
<dbReference type="GO" id="GO:0030170">
    <property type="term" value="F:pyridoxal phosphate binding"/>
    <property type="evidence" value="ECO:0007669"/>
    <property type="project" value="InterPro"/>
</dbReference>
<name>A0AAD2FP03_9STRA</name>
<dbReference type="Proteomes" id="UP001295423">
    <property type="component" value="Unassembled WGS sequence"/>
</dbReference>
<gene>
    <name evidence="8" type="ORF">CYCCA115_LOCUS11413</name>
</gene>
<reference evidence="8" key="1">
    <citation type="submission" date="2023-08" db="EMBL/GenBank/DDBJ databases">
        <authorList>
            <person name="Audoor S."/>
            <person name="Bilcke G."/>
        </authorList>
    </citation>
    <scope>NUCLEOTIDE SEQUENCE</scope>
</reference>
<feature type="modified residue" description="N6-(pyridoxal phosphate)lysine" evidence="6">
    <location>
        <position position="285"/>
    </location>
</feature>
<evidence type="ECO:0000313" key="9">
    <source>
        <dbReference type="Proteomes" id="UP001295423"/>
    </source>
</evidence>
<dbReference type="Gene3D" id="3.40.640.10">
    <property type="entry name" value="Type I PLP-dependent aspartate aminotransferase-like (Major domain)"/>
    <property type="match status" value="1"/>
</dbReference>
<dbReference type="InterPro" id="IPR002129">
    <property type="entry name" value="PyrdxlP-dep_de-COase"/>
</dbReference>
<comment type="caution">
    <text evidence="8">The sequence shown here is derived from an EMBL/GenBank/DDBJ whole genome shotgun (WGS) entry which is preliminary data.</text>
</comment>
<keyword evidence="9" id="KW-1185">Reference proteome</keyword>
<keyword evidence="4 6" id="KW-0663">Pyridoxal phosphate</keyword>
<evidence type="ECO:0000256" key="7">
    <source>
        <dbReference type="RuleBase" id="RU000382"/>
    </source>
</evidence>
<evidence type="ECO:0008006" key="10">
    <source>
        <dbReference type="Google" id="ProtNLM"/>
    </source>
</evidence>
<evidence type="ECO:0000313" key="8">
    <source>
        <dbReference type="EMBL" id="CAJ1947997.1"/>
    </source>
</evidence>
<dbReference type="SUPFAM" id="SSF53383">
    <property type="entry name" value="PLP-dependent transferases"/>
    <property type="match status" value="1"/>
</dbReference>
<dbReference type="InterPro" id="IPR015424">
    <property type="entry name" value="PyrdxlP-dep_Trfase"/>
</dbReference>
<organism evidence="8 9">
    <name type="scientific">Cylindrotheca closterium</name>
    <dbReference type="NCBI Taxonomy" id="2856"/>
    <lineage>
        <taxon>Eukaryota</taxon>
        <taxon>Sar</taxon>
        <taxon>Stramenopiles</taxon>
        <taxon>Ochrophyta</taxon>
        <taxon>Bacillariophyta</taxon>
        <taxon>Bacillariophyceae</taxon>
        <taxon>Bacillariophycidae</taxon>
        <taxon>Bacillariales</taxon>
        <taxon>Bacillariaceae</taxon>
        <taxon>Cylindrotheca</taxon>
    </lineage>
</organism>